<evidence type="ECO:0000313" key="1">
    <source>
        <dbReference type="EMBL" id="KIS36040.1"/>
    </source>
</evidence>
<accession>A0A158SYU6</accession>
<dbReference type="AlphaFoldDB" id="A0A158SYU6"/>
<proteinExistence type="predicted"/>
<protein>
    <submittedName>
        <fullName evidence="1">Uncharacterized protein</fullName>
    </submittedName>
</protein>
<gene>
    <name evidence="1" type="ORF">NTHI1209_01680</name>
</gene>
<dbReference type="Proteomes" id="UP000050700">
    <property type="component" value="Unassembled WGS sequence"/>
</dbReference>
<name>A0A158SYU6_HAEIF</name>
<sequence length="32" mass="3923">MFIISLNIQMVLAEDQYIKNCNKNNRTFIKYR</sequence>
<comment type="caution">
    <text evidence="1">The sequence shown here is derived from an EMBL/GenBank/DDBJ whole genome shotgun (WGS) entry which is preliminary data.</text>
</comment>
<evidence type="ECO:0000313" key="2">
    <source>
        <dbReference type="Proteomes" id="UP000050700"/>
    </source>
</evidence>
<organism evidence="1 2">
    <name type="scientific">Haemophilus influenzae</name>
    <dbReference type="NCBI Taxonomy" id="727"/>
    <lineage>
        <taxon>Bacteria</taxon>
        <taxon>Pseudomonadati</taxon>
        <taxon>Pseudomonadota</taxon>
        <taxon>Gammaproteobacteria</taxon>
        <taxon>Pasteurellales</taxon>
        <taxon>Pasteurellaceae</taxon>
        <taxon>Haemophilus</taxon>
    </lineage>
</organism>
<dbReference type="PATRIC" id="fig|727.582.peg.1524"/>
<dbReference type="EMBL" id="JMQP01000002">
    <property type="protein sequence ID" value="KIS36040.1"/>
    <property type="molecule type" value="Genomic_DNA"/>
</dbReference>
<reference evidence="1 2" key="1">
    <citation type="submission" date="2014-05" db="EMBL/GenBank/DDBJ databases">
        <title>Methylome analysis of the phasevarions of Haemophilus influenzae.</title>
        <authorList>
            <person name="Atack J.M."/>
            <person name="Fox K.L."/>
            <person name="Power P.M."/>
            <person name="Clark T."/>
            <person name="Jurcisek J."/>
            <person name="Korlach J."/>
            <person name="Bakaletz L.O."/>
            <person name="Jennings M.P."/>
        </authorList>
    </citation>
    <scope>NUCLEOTIDE SEQUENCE [LARGE SCALE GENOMIC DNA]</scope>
    <source>
        <strain evidence="1 2">1209</strain>
    </source>
</reference>